<gene>
    <name evidence="3" type="ORF">FO442_03260</name>
</gene>
<protein>
    <submittedName>
        <fullName evidence="3">T9SS type A sorting domain-containing protein</fullName>
    </submittedName>
</protein>
<keyword evidence="1" id="KW-0732">Signal</keyword>
<accession>A0A556N826</accession>
<keyword evidence="4" id="KW-1185">Reference proteome</keyword>
<dbReference type="Pfam" id="PF18962">
    <property type="entry name" value="Por_Secre_tail"/>
    <property type="match status" value="1"/>
</dbReference>
<feature type="domain" description="Secretion system C-terminal sorting" evidence="2">
    <location>
        <begin position="218"/>
        <end position="291"/>
    </location>
</feature>
<dbReference type="Proteomes" id="UP000316008">
    <property type="component" value="Unassembled WGS sequence"/>
</dbReference>
<proteinExistence type="predicted"/>
<dbReference type="OrthoDB" id="7432683at2"/>
<organism evidence="3 4">
    <name type="scientific">Fluviicola chungangensis</name>
    <dbReference type="NCBI Taxonomy" id="2597671"/>
    <lineage>
        <taxon>Bacteria</taxon>
        <taxon>Pseudomonadati</taxon>
        <taxon>Bacteroidota</taxon>
        <taxon>Flavobacteriia</taxon>
        <taxon>Flavobacteriales</taxon>
        <taxon>Crocinitomicaceae</taxon>
        <taxon>Fluviicola</taxon>
    </lineage>
</organism>
<dbReference type="EMBL" id="VLPL01000001">
    <property type="protein sequence ID" value="TSJ48169.1"/>
    <property type="molecule type" value="Genomic_DNA"/>
</dbReference>
<dbReference type="RefSeq" id="WP_144331704.1">
    <property type="nucleotide sequence ID" value="NZ_VLPL01000001.1"/>
</dbReference>
<comment type="caution">
    <text evidence="3">The sequence shown here is derived from an EMBL/GenBank/DDBJ whole genome shotgun (WGS) entry which is preliminary data.</text>
</comment>
<dbReference type="AlphaFoldDB" id="A0A556N826"/>
<dbReference type="InterPro" id="IPR026444">
    <property type="entry name" value="Secre_tail"/>
</dbReference>
<name>A0A556N826_9FLAO</name>
<evidence type="ECO:0000313" key="4">
    <source>
        <dbReference type="Proteomes" id="UP000316008"/>
    </source>
</evidence>
<sequence>MKKIGIEKPCSENWNNMNPTEKGAFCQKCAKQVYDFSNQSLQEIKLTLLEFRGQSLCVRMTVTQDEELNAEFKLWLAKKRRNPQQLFIAALLIVFGLTLFSCQDKRDQQTIQSVQEIAYNIASGQADKLEPVTVQEEFIAPLAPPELIEYENYIMGAYPAPVVYDMPPQVPEIVEPEVHLLGDASENTSVMRFLQETTDVELDENGVPFPTEFKALAFPNPAVENTTLEIQAPEKERMQVNLYDTSGKFIREIHSGKVARGTFRQPIDLNDLSSGLYLIIIQSKEFKETVRVIKN</sequence>
<reference evidence="3 4" key="1">
    <citation type="submission" date="2019-07" db="EMBL/GenBank/DDBJ databases">
        <authorList>
            <person name="Huq M.A."/>
        </authorList>
    </citation>
    <scope>NUCLEOTIDE SEQUENCE [LARGE SCALE GENOMIC DNA]</scope>
    <source>
        <strain evidence="3 4">MAH-3</strain>
    </source>
</reference>
<evidence type="ECO:0000259" key="2">
    <source>
        <dbReference type="Pfam" id="PF18962"/>
    </source>
</evidence>
<evidence type="ECO:0000313" key="3">
    <source>
        <dbReference type="EMBL" id="TSJ48169.1"/>
    </source>
</evidence>
<evidence type="ECO:0000256" key="1">
    <source>
        <dbReference type="ARBA" id="ARBA00022729"/>
    </source>
</evidence>
<dbReference type="NCBIfam" id="TIGR04183">
    <property type="entry name" value="Por_Secre_tail"/>
    <property type="match status" value="1"/>
</dbReference>